<evidence type="ECO:0000313" key="3">
    <source>
        <dbReference type="Proteomes" id="UP000054321"/>
    </source>
</evidence>
<dbReference type="InParanoid" id="A0A0C3GXJ3"/>
<dbReference type="EMBL" id="KN832885">
    <property type="protein sequence ID" value="KIM95969.1"/>
    <property type="molecule type" value="Genomic_DNA"/>
</dbReference>
<dbReference type="PANTHER" id="PTHR43130">
    <property type="entry name" value="ARAC-FAMILY TRANSCRIPTIONAL REGULATOR"/>
    <property type="match status" value="1"/>
</dbReference>
<reference evidence="2 3" key="1">
    <citation type="submission" date="2014-04" db="EMBL/GenBank/DDBJ databases">
        <authorList>
            <consortium name="DOE Joint Genome Institute"/>
            <person name="Kuo A."/>
            <person name="Martino E."/>
            <person name="Perotto S."/>
            <person name="Kohler A."/>
            <person name="Nagy L.G."/>
            <person name="Floudas D."/>
            <person name="Copeland A."/>
            <person name="Barry K.W."/>
            <person name="Cichocki N."/>
            <person name="Veneault-Fourrey C."/>
            <person name="LaButti K."/>
            <person name="Lindquist E.A."/>
            <person name="Lipzen A."/>
            <person name="Lundell T."/>
            <person name="Morin E."/>
            <person name="Murat C."/>
            <person name="Sun H."/>
            <person name="Tunlid A."/>
            <person name="Henrissat B."/>
            <person name="Grigoriev I.V."/>
            <person name="Hibbett D.S."/>
            <person name="Martin F."/>
            <person name="Nordberg H.P."/>
            <person name="Cantor M.N."/>
            <person name="Hua S.X."/>
        </authorList>
    </citation>
    <scope>NUCLEOTIDE SEQUENCE [LARGE SCALE GENOMIC DNA]</scope>
    <source>
        <strain evidence="2 3">Zn</strain>
    </source>
</reference>
<dbReference type="AlphaFoldDB" id="A0A0C3GXJ3"/>
<accession>A0A0C3GXJ3</accession>
<proteinExistence type="predicted"/>
<evidence type="ECO:0000259" key="1">
    <source>
        <dbReference type="Pfam" id="PF01965"/>
    </source>
</evidence>
<organism evidence="2 3">
    <name type="scientific">Oidiodendron maius (strain Zn)</name>
    <dbReference type="NCBI Taxonomy" id="913774"/>
    <lineage>
        <taxon>Eukaryota</taxon>
        <taxon>Fungi</taxon>
        <taxon>Dikarya</taxon>
        <taxon>Ascomycota</taxon>
        <taxon>Pezizomycotina</taxon>
        <taxon>Leotiomycetes</taxon>
        <taxon>Leotiomycetes incertae sedis</taxon>
        <taxon>Myxotrichaceae</taxon>
        <taxon>Oidiodendron</taxon>
    </lineage>
</organism>
<dbReference type="InterPro" id="IPR002818">
    <property type="entry name" value="DJ-1/PfpI"/>
</dbReference>
<dbReference type="InterPro" id="IPR029062">
    <property type="entry name" value="Class_I_gatase-like"/>
</dbReference>
<name>A0A0C3GXJ3_OIDMZ</name>
<gene>
    <name evidence="2" type="ORF">OIDMADRAFT_59057</name>
</gene>
<sequence>MASQGKLRIGVFIPSGAQLLDMSPIDLFGMLDPEYLAACKLPPSLVSLGTPSEIEYISTRETGEHVPMTANAFIRVSKTIDDPGVQAGSFHIILVPGPDPATIFDEKVRAFLKSHADWRGEDGKTTDIVSVCSGCILLGQAGVLKGKRACGPRALLSDLEKQFPDTKWVDNKRWTKDGNIWTSGGITNGQEMVAQYIRENFPGPAGDAVLAMADVGTKGIDYPTGKSREMLWWLWQIFRSFTASNKKHKAL</sequence>
<dbReference type="STRING" id="913774.A0A0C3GXJ3"/>
<reference evidence="3" key="2">
    <citation type="submission" date="2015-01" db="EMBL/GenBank/DDBJ databases">
        <title>Evolutionary Origins and Diversification of the Mycorrhizal Mutualists.</title>
        <authorList>
            <consortium name="DOE Joint Genome Institute"/>
            <consortium name="Mycorrhizal Genomics Consortium"/>
            <person name="Kohler A."/>
            <person name="Kuo A."/>
            <person name="Nagy L.G."/>
            <person name="Floudas D."/>
            <person name="Copeland A."/>
            <person name="Barry K.W."/>
            <person name="Cichocki N."/>
            <person name="Veneault-Fourrey C."/>
            <person name="LaButti K."/>
            <person name="Lindquist E.A."/>
            <person name="Lipzen A."/>
            <person name="Lundell T."/>
            <person name="Morin E."/>
            <person name="Murat C."/>
            <person name="Riley R."/>
            <person name="Ohm R."/>
            <person name="Sun H."/>
            <person name="Tunlid A."/>
            <person name="Henrissat B."/>
            <person name="Grigoriev I.V."/>
            <person name="Hibbett D.S."/>
            <person name="Martin F."/>
        </authorList>
    </citation>
    <scope>NUCLEOTIDE SEQUENCE [LARGE SCALE GENOMIC DNA]</scope>
    <source>
        <strain evidence="3">Zn</strain>
    </source>
</reference>
<dbReference type="Pfam" id="PF01965">
    <property type="entry name" value="DJ-1_PfpI"/>
    <property type="match status" value="1"/>
</dbReference>
<dbReference type="SUPFAM" id="SSF52317">
    <property type="entry name" value="Class I glutamine amidotransferase-like"/>
    <property type="match status" value="1"/>
</dbReference>
<feature type="domain" description="DJ-1/PfpI" evidence="1">
    <location>
        <begin position="54"/>
        <end position="198"/>
    </location>
</feature>
<dbReference type="OrthoDB" id="543156at2759"/>
<dbReference type="Gene3D" id="3.40.50.880">
    <property type="match status" value="1"/>
</dbReference>
<dbReference type="InterPro" id="IPR052158">
    <property type="entry name" value="INH-QAR"/>
</dbReference>
<dbReference type="PANTHER" id="PTHR43130:SF7">
    <property type="entry name" value="DJ-1_PFPI DOMAIN-CONTAINING PROTEIN"/>
    <property type="match status" value="1"/>
</dbReference>
<dbReference type="HOGENOM" id="CLU_000445_44_8_1"/>
<keyword evidence="3" id="KW-1185">Reference proteome</keyword>
<dbReference type="Proteomes" id="UP000054321">
    <property type="component" value="Unassembled WGS sequence"/>
</dbReference>
<evidence type="ECO:0000313" key="2">
    <source>
        <dbReference type="EMBL" id="KIM95969.1"/>
    </source>
</evidence>
<protein>
    <recommendedName>
        <fullName evidence="1">DJ-1/PfpI domain-containing protein</fullName>
    </recommendedName>
</protein>